<dbReference type="PROSITE" id="PS51257">
    <property type="entry name" value="PROKAR_LIPOPROTEIN"/>
    <property type="match status" value="1"/>
</dbReference>
<reference evidence="1 2" key="1">
    <citation type="journal article" date="2016" name="Nat. Commun.">
        <title>Thousands of microbial genomes shed light on interconnected biogeochemical processes in an aquifer system.</title>
        <authorList>
            <person name="Anantharaman K."/>
            <person name="Brown C.T."/>
            <person name="Hug L.A."/>
            <person name="Sharon I."/>
            <person name="Castelle C.J."/>
            <person name="Probst A.J."/>
            <person name="Thomas B.C."/>
            <person name="Singh A."/>
            <person name="Wilkins M.J."/>
            <person name="Karaoz U."/>
            <person name="Brodie E.L."/>
            <person name="Williams K.H."/>
            <person name="Hubbard S.S."/>
            <person name="Banfield J.F."/>
        </authorList>
    </citation>
    <scope>NUCLEOTIDE SEQUENCE [LARGE SCALE GENOMIC DNA]</scope>
</reference>
<proteinExistence type="predicted"/>
<organism evidence="1 2">
    <name type="scientific">Candidatus Spechtbacteria bacterium RIFCSPHIGHO2_01_FULL_43_30</name>
    <dbReference type="NCBI Taxonomy" id="1802158"/>
    <lineage>
        <taxon>Bacteria</taxon>
        <taxon>Candidatus Spechtiibacteriota</taxon>
    </lineage>
</organism>
<dbReference type="EMBL" id="MHOD01000013">
    <property type="protein sequence ID" value="OGZ58185.1"/>
    <property type="molecule type" value="Genomic_DNA"/>
</dbReference>
<comment type="caution">
    <text evidence="1">The sequence shown here is derived from an EMBL/GenBank/DDBJ whole genome shotgun (WGS) entry which is preliminary data.</text>
</comment>
<protein>
    <submittedName>
        <fullName evidence="1">Uncharacterized protein</fullName>
    </submittedName>
</protein>
<evidence type="ECO:0000313" key="1">
    <source>
        <dbReference type="EMBL" id="OGZ58185.1"/>
    </source>
</evidence>
<evidence type="ECO:0000313" key="2">
    <source>
        <dbReference type="Proteomes" id="UP000177932"/>
    </source>
</evidence>
<gene>
    <name evidence="1" type="ORF">A2827_01650</name>
</gene>
<accession>A0A1G2H6S9</accession>
<sequence>MEINDKPDIENAKGNAIQYLACVSMACNGISSAEIIAALEKALVFCPERRRDIVRIAKGLPNLCERTAGKAYILELEAGLVEKGN</sequence>
<dbReference type="STRING" id="1802158.A2827_01650"/>
<name>A0A1G2H6S9_9BACT</name>
<dbReference type="Proteomes" id="UP000177932">
    <property type="component" value="Unassembled WGS sequence"/>
</dbReference>
<dbReference type="AlphaFoldDB" id="A0A1G2H6S9"/>